<dbReference type="Gene3D" id="3.10.20.370">
    <property type="match status" value="1"/>
</dbReference>
<dbReference type="InterPro" id="IPR041373">
    <property type="entry name" value="RT_RNaseH"/>
</dbReference>
<name>A0AAQ3SIY7_PASNO</name>
<dbReference type="GO" id="GO:0016787">
    <property type="term" value="F:hydrolase activity"/>
    <property type="evidence" value="ECO:0007669"/>
    <property type="project" value="UniProtKB-KW"/>
</dbReference>
<dbReference type="SUPFAM" id="SSF56672">
    <property type="entry name" value="DNA/RNA polymerases"/>
    <property type="match status" value="1"/>
</dbReference>
<evidence type="ECO:0000259" key="7">
    <source>
        <dbReference type="Pfam" id="PF17917"/>
    </source>
</evidence>
<dbReference type="FunFam" id="3.10.20.370:FF:000001">
    <property type="entry name" value="Retrovirus-related Pol polyprotein from transposon 17.6-like protein"/>
    <property type="match status" value="1"/>
</dbReference>
<keyword evidence="9" id="KW-1185">Reference proteome</keyword>
<protein>
    <recommendedName>
        <fullName evidence="7">Reverse transcriptase RNase H-like domain-containing protein</fullName>
    </recommendedName>
</protein>
<dbReference type="InterPro" id="IPR050951">
    <property type="entry name" value="Retrovirus_Pol_polyprotein"/>
</dbReference>
<keyword evidence="4" id="KW-0255">Endonuclease</keyword>
<evidence type="ECO:0000256" key="5">
    <source>
        <dbReference type="ARBA" id="ARBA00022801"/>
    </source>
</evidence>
<dbReference type="GO" id="GO:0004519">
    <property type="term" value="F:endonuclease activity"/>
    <property type="evidence" value="ECO:0007669"/>
    <property type="project" value="UniProtKB-KW"/>
</dbReference>
<keyword evidence="1" id="KW-0808">Transferase</keyword>
<dbReference type="AlphaFoldDB" id="A0AAQ3SIY7"/>
<evidence type="ECO:0000256" key="1">
    <source>
        <dbReference type="ARBA" id="ARBA00022679"/>
    </source>
</evidence>
<sequence>MVETPVLAIPNFDLPFTIETDACDTGIGAVLMQNGRPVVYLSKAFGPSYTKYSIYEKEFLALIMAVEKWKQYLHYQEFIIQTDHKSLAYLTEQNLHSDLQRKAMSRLMGFNSRLFTRKAKTIPSKEGYSLDHGLIKYNDKIWLANNSAI</sequence>
<evidence type="ECO:0000313" key="9">
    <source>
        <dbReference type="Proteomes" id="UP001341281"/>
    </source>
</evidence>
<dbReference type="PANTHER" id="PTHR37984:SF5">
    <property type="entry name" value="PROTEIN NYNRIN-LIKE"/>
    <property type="match status" value="1"/>
</dbReference>
<dbReference type="Pfam" id="PF17917">
    <property type="entry name" value="RT_RNaseH"/>
    <property type="match status" value="1"/>
</dbReference>
<gene>
    <name evidence="8" type="ORF">U9M48_002309</name>
</gene>
<evidence type="ECO:0000256" key="6">
    <source>
        <dbReference type="ARBA" id="ARBA00022918"/>
    </source>
</evidence>
<evidence type="ECO:0000256" key="4">
    <source>
        <dbReference type="ARBA" id="ARBA00022759"/>
    </source>
</evidence>
<evidence type="ECO:0000256" key="2">
    <source>
        <dbReference type="ARBA" id="ARBA00022695"/>
    </source>
</evidence>
<organism evidence="8 9">
    <name type="scientific">Paspalum notatum var. saurae</name>
    <dbReference type="NCBI Taxonomy" id="547442"/>
    <lineage>
        <taxon>Eukaryota</taxon>
        <taxon>Viridiplantae</taxon>
        <taxon>Streptophyta</taxon>
        <taxon>Embryophyta</taxon>
        <taxon>Tracheophyta</taxon>
        <taxon>Spermatophyta</taxon>
        <taxon>Magnoliopsida</taxon>
        <taxon>Liliopsida</taxon>
        <taxon>Poales</taxon>
        <taxon>Poaceae</taxon>
        <taxon>PACMAD clade</taxon>
        <taxon>Panicoideae</taxon>
        <taxon>Andropogonodae</taxon>
        <taxon>Paspaleae</taxon>
        <taxon>Paspalinae</taxon>
        <taxon>Paspalum</taxon>
    </lineage>
</organism>
<dbReference type="CDD" id="cd09274">
    <property type="entry name" value="RNase_HI_RT_Ty3"/>
    <property type="match status" value="1"/>
</dbReference>
<reference evidence="8 9" key="1">
    <citation type="submission" date="2024-02" db="EMBL/GenBank/DDBJ databases">
        <title>High-quality chromosome-scale genome assembly of Pensacola bahiagrass (Paspalum notatum Flugge var. saurae).</title>
        <authorList>
            <person name="Vega J.M."/>
            <person name="Podio M."/>
            <person name="Orjuela J."/>
            <person name="Siena L.A."/>
            <person name="Pessino S.C."/>
            <person name="Combes M.C."/>
            <person name="Mariac C."/>
            <person name="Albertini E."/>
            <person name="Pupilli F."/>
            <person name="Ortiz J.P.A."/>
            <person name="Leblanc O."/>
        </authorList>
    </citation>
    <scope>NUCLEOTIDE SEQUENCE [LARGE SCALE GENOMIC DNA]</scope>
    <source>
        <strain evidence="8">R1</strain>
        <tissue evidence="8">Leaf</tissue>
    </source>
</reference>
<dbReference type="GO" id="GO:0003964">
    <property type="term" value="F:RNA-directed DNA polymerase activity"/>
    <property type="evidence" value="ECO:0007669"/>
    <property type="project" value="UniProtKB-KW"/>
</dbReference>
<dbReference type="PANTHER" id="PTHR37984">
    <property type="entry name" value="PROTEIN CBG26694"/>
    <property type="match status" value="1"/>
</dbReference>
<accession>A0AAQ3SIY7</accession>
<dbReference type="InterPro" id="IPR043502">
    <property type="entry name" value="DNA/RNA_pol_sf"/>
</dbReference>
<evidence type="ECO:0000256" key="3">
    <source>
        <dbReference type="ARBA" id="ARBA00022722"/>
    </source>
</evidence>
<keyword evidence="6" id="KW-0695">RNA-directed DNA polymerase</keyword>
<evidence type="ECO:0000313" key="8">
    <source>
        <dbReference type="EMBL" id="WVZ51135.1"/>
    </source>
</evidence>
<keyword evidence="5" id="KW-0378">Hydrolase</keyword>
<feature type="domain" description="Reverse transcriptase RNase H-like" evidence="7">
    <location>
        <begin position="11"/>
        <end position="104"/>
    </location>
</feature>
<dbReference type="EMBL" id="CP144745">
    <property type="protein sequence ID" value="WVZ51135.1"/>
    <property type="molecule type" value="Genomic_DNA"/>
</dbReference>
<dbReference type="Proteomes" id="UP001341281">
    <property type="component" value="Chromosome 01"/>
</dbReference>
<proteinExistence type="predicted"/>
<keyword evidence="2" id="KW-0548">Nucleotidyltransferase</keyword>
<keyword evidence="3" id="KW-0540">Nuclease</keyword>